<keyword evidence="2" id="KW-1185">Reference proteome</keyword>
<gene>
    <name evidence="1" type="ORF">EV386_2001</name>
</gene>
<accession>A0A4Q7M309</accession>
<sequence length="259" mass="26752">MRVTITPVDRPQDGVILGGLRGAYNPALPGWFLQPDNPISGWFGTASPRVDLSPVPQGDGAYWPAQLLSEHRIVTIRGLVRGVSTIEAAAERATLNALAGRRLTVCVEDAGGPRFADGFVSAALDPTVRVLQNGLWFSLIITCPDPNKYGLPVDVPAVGGAVGFDNAGNAPTWPTFVVGGPVTAFTAAIDGQVVSWAGNAPSGVVIDTYDGVPLDPAGNPAGVLVDDDVFQLPPGASSVAVTTTPAGVPVSLRARAAWR</sequence>
<organism evidence="1 2">
    <name type="scientific">Xylanimonas ulmi</name>
    <dbReference type="NCBI Taxonomy" id="228973"/>
    <lineage>
        <taxon>Bacteria</taxon>
        <taxon>Bacillati</taxon>
        <taxon>Actinomycetota</taxon>
        <taxon>Actinomycetes</taxon>
        <taxon>Micrococcales</taxon>
        <taxon>Promicromonosporaceae</taxon>
        <taxon>Xylanimonas</taxon>
    </lineage>
</organism>
<dbReference type="EMBL" id="SGWX01000001">
    <property type="protein sequence ID" value="RZS61691.1"/>
    <property type="molecule type" value="Genomic_DNA"/>
</dbReference>
<protein>
    <recommendedName>
        <fullName evidence="3">Tail protein</fullName>
    </recommendedName>
</protein>
<dbReference type="AlphaFoldDB" id="A0A4Q7M309"/>
<comment type="caution">
    <text evidence="1">The sequence shown here is derived from an EMBL/GenBank/DDBJ whole genome shotgun (WGS) entry which is preliminary data.</text>
</comment>
<evidence type="ECO:0000313" key="1">
    <source>
        <dbReference type="EMBL" id="RZS61691.1"/>
    </source>
</evidence>
<proteinExistence type="predicted"/>
<dbReference type="Proteomes" id="UP000293852">
    <property type="component" value="Unassembled WGS sequence"/>
</dbReference>
<evidence type="ECO:0008006" key="3">
    <source>
        <dbReference type="Google" id="ProtNLM"/>
    </source>
</evidence>
<evidence type="ECO:0000313" key="2">
    <source>
        <dbReference type="Proteomes" id="UP000293852"/>
    </source>
</evidence>
<reference evidence="1 2" key="1">
    <citation type="submission" date="2019-02" db="EMBL/GenBank/DDBJ databases">
        <title>Sequencing the genomes of 1000 actinobacteria strains.</title>
        <authorList>
            <person name="Klenk H.-P."/>
        </authorList>
    </citation>
    <scope>NUCLEOTIDE SEQUENCE [LARGE SCALE GENOMIC DNA]</scope>
    <source>
        <strain evidence="1 2">DSM 16932</strain>
    </source>
</reference>
<name>A0A4Q7M309_9MICO</name>